<dbReference type="PANTHER" id="PTHR19136">
    <property type="entry name" value="MOLYBDENUM COFACTOR GUANYLYLTRANSFERASE"/>
    <property type="match status" value="1"/>
</dbReference>
<comment type="function">
    <text evidence="8">Transfers a GMP moiety from GTP to Mo-molybdopterin (Mo-MPT) cofactor (Moco or molybdenum cofactor) to form Mo-molybdopterin guanine dinucleotide (Mo-MGD) cofactor.</text>
</comment>
<sequence>MPEIDAVILAGGRSRRMGRDKALLPFGGCETLSEYQYRRLHRIFPRVYLSAKEDKFPFRAPLIPDEAEESSPMIALAAILKHIGGEAAFILGVDLPFVDERIIQRLLQSFAGNPEAEAVIPVTPRGPEPLCAIYTRRLFPRIEASLGTGKHRLQSLFETGKILRVPFQDTTPFANLNRPEEYEKAMQRVRSEE</sequence>
<keyword evidence="3 8" id="KW-0479">Metal-binding</keyword>
<dbReference type="InterPro" id="IPR025877">
    <property type="entry name" value="MobA-like_NTP_Trfase"/>
</dbReference>
<dbReference type="AlphaFoldDB" id="A0A7V2WLX1"/>
<evidence type="ECO:0000313" key="10">
    <source>
        <dbReference type="EMBL" id="HFC03644.1"/>
    </source>
</evidence>
<keyword evidence="1 8" id="KW-0963">Cytoplasm</keyword>
<protein>
    <recommendedName>
        <fullName evidence="8">Probable molybdenum cofactor guanylyltransferase</fullName>
        <shortName evidence="8">MoCo guanylyltransferase</shortName>
        <ecNumber evidence="8">2.7.7.77</ecNumber>
    </recommendedName>
    <alternativeName>
        <fullName evidence="8">GTP:molybdopterin guanylyltransferase</fullName>
    </alternativeName>
    <alternativeName>
        <fullName evidence="8">Mo-MPT guanylyltransferase</fullName>
    </alternativeName>
    <alternativeName>
        <fullName evidence="8">Molybdopterin guanylyltransferase</fullName>
    </alternativeName>
    <alternativeName>
        <fullName evidence="8">Molybdopterin-guanine dinucleotide synthase</fullName>
        <shortName evidence="8">MGD synthase</shortName>
    </alternativeName>
</protein>
<dbReference type="Pfam" id="PF12804">
    <property type="entry name" value="NTP_transf_3"/>
    <property type="match status" value="1"/>
</dbReference>
<dbReference type="EMBL" id="DRNO01000140">
    <property type="protein sequence ID" value="HFC03644.1"/>
    <property type="molecule type" value="Genomic_DNA"/>
</dbReference>
<evidence type="ECO:0000256" key="4">
    <source>
        <dbReference type="ARBA" id="ARBA00022741"/>
    </source>
</evidence>
<keyword evidence="2 8" id="KW-0808">Transferase</keyword>
<feature type="binding site" evidence="8">
    <location>
        <position position="94"/>
    </location>
    <ligand>
        <name>GTP</name>
        <dbReference type="ChEBI" id="CHEBI:37565"/>
    </ligand>
</feature>
<proteinExistence type="inferred from homology"/>
<dbReference type="SUPFAM" id="SSF53448">
    <property type="entry name" value="Nucleotide-diphospho-sugar transferases"/>
    <property type="match status" value="1"/>
</dbReference>
<keyword evidence="10" id="KW-0548">Nucleotidyltransferase</keyword>
<evidence type="ECO:0000256" key="2">
    <source>
        <dbReference type="ARBA" id="ARBA00022679"/>
    </source>
</evidence>
<evidence type="ECO:0000256" key="6">
    <source>
        <dbReference type="ARBA" id="ARBA00023134"/>
    </source>
</evidence>
<comment type="cofactor">
    <cofactor evidence="8">
        <name>Mg(2+)</name>
        <dbReference type="ChEBI" id="CHEBI:18420"/>
    </cofactor>
</comment>
<dbReference type="InterPro" id="IPR013482">
    <property type="entry name" value="Molybde_CF_guanTrfase"/>
</dbReference>
<comment type="caution">
    <text evidence="8">Lacks conserved residue(s) required for the propagation of feature annotation.</text>
</comment>
<dbReference type="GO" id="GO:0005737">
    <property type="term" value="C:cytoplasm"/>
    <property type="evidence" value="ECO:0007669"/>
    <property type="project" value="UniProtKB-SubCell"/>
</dbReference>
<dbReference type="Gene3D" id="3.90.550.10">
    <property type="entry name" value="Spore Coat Polysaccharide Biosynthesis Protein SpsA, Chain A"/>
    <property type="match status" value="1"/>
</dbReference>
<gene>
    <name evidence="8" type="primary">mobA</name>
    <name evidence="10" type="ORF">ENJ74_02110</name>
</gene>
<comment type="caution">
    <text evidence="10">The sequence shown here is derived from an EMBL/GenBank/DDBJ whole genome shotgun (WGS) entry which is preliminary data.</text>
</comment>
<evidence type="ECO:0000256" key="8">
    <source>
        <dbReference type="HAMAP-Rule" id="MF_00316"/>
    </source>
</evidence>
<comment type="subcellular location">
    <subcellularLocation>
        <location evidence="8">Cytoplasm</location>
    </subcellularLocation>
</comment>
<dbReference type="InterPro" id="IPR029044">
    <property type="entry name" value="Nucleotide-diphossugar_trans"/>
</dbReference>
<accession>A0A7V2WLX1</accession>
<feature type="binding site" evidence="8">
    <location>
        <position position="65"/>
    </location>
    <ligand>
        <name>GTP</name>
        <dbReference type="ChEBI" id="CHEBI:37565"/>
    </ligand>
</feature>
<evidence type="ECO:0000256" key="5">
    <source>
        <dbReference type="ARBA" id="ARBA00022842"/>
    </source>
</evidence>
<comment type="catalytic activity">
    <reaction evidence="8">
        <text>Mo-molybdopterin + GTP + H(+) = Mo-molybdopterin guanine dinucleotide + diphosphate</text>
        <dbReference type="Rhea" id="RHEA:34243"/>
        <dbReference type="ChEBI" id="CHEBI:15378"/>
        <dbReference type="ChEBI" id="CHEBI:33019"/>
        <dbReference type="ChEBI" id="CHEBI:37565"/>
        <dbReference type="ChEBI" id="CHEBI:71302"/>
        <dbReference type="ChEBI" id="CHEBI:71310"/>
        <dbReference type="EC" id="2.7.7.77"/>
    </reaction>
</comment>
<evidence type="ECO:0000256" key="1">
    <source>
        <dbReference type="ARBA" id="ARBA00022490"/>
    </source>
</evidence>
<dbReference type="PANTHER" id="PTHR19136:SF81">
    <property type="entry name" value="MOLYBDENUM COFACTOR GUANYLYLTRANSFERASE"/>
    <property type="match status" value="1"/>
</dbReference>
<feature type="binding site" evidence="8">
    <location>
        <position position="21"/>
    </location>
    <ligand>
        <name>GTP</name>
        <dbReference type="ChEBI" id="CHEBI:37565"/>
    </ligand>
</feature>
<dbReference type="HAMAP" id="MF_00316">
    <property type="entry name" value="MobA"/>
    <property type="match status" value="1"/>
</dbReference>
<keyword evidence="4 8" id="KW-0547">Nucleotide-binding</keyword>
<comment type="domain">
    <text evidence="8">The N-terminal domain determines nucleotide recognition and specific binding, while the C-terminal domain determines the specific binding to the target protein.</text>
</comment>
<keyword evidence="6 8" id="KW-0342">GTP-binding</keyword>
<dbReference type="CDD" id="cd02503">
    <property type="entry name" value="MobA"/>
    <property type="match status" value="1"/>
</dbReference>
<dbReference type="GO" id="GO:0061603">
    <property type="term" value="F:molybdenum cofactor guanylyltransferase activity"/>
    <property type="evidence" value="ECO:0007669"/>
    <property type="project" value="UniProtKB-EC"/>
</dbReference>
<feature type="binding site" evidence="8">
    <location>
        <begin position="9"/>
        <end position="11"/>
    </location>
    <ligand>
        <name>GTP</name>
        <dbReference type="ChEBI" id="CHEBI:37565"/>
    </ligand>
</feature>
<evidence type="ECO:0000259" key="9">
    <source>
        <dbReference type="Pfam" id="PF12804"/>
    </source>
</evidence>
<feature type="domain" description="MobA-like NTP transferase" evidence="9">
    <location>
        <begin position="6"/>
        <end position="158"/>
    </location>
</feature>
<evidence type="ECO:0000256" key="3">
    <source>
        <dbReference type="ARBA" id="ARBA00022723"/>
    </source>
</evidence>
<dbReference type="GO" id="GO:0006777">
    <property type="term" value="P:Mo-molybdopterin cofactor biosynthetic process"/>
    <property type="evidence" value="ECO:0007669"/>
    <property type="project" value="UniProtKB-KW"/>
</dbReference>
<feature type="binding site" evidence="8">
    <location>
        <position position="94"/>
    </location>
    <ligand>
        <name>Mg(2+)</name>
        <dbReference type="ChEBI" id="CHEBI:18420"/>
    </ligand>
</feature>
<comment type="similarity">
    <text evidence="8">Belongs to the MobA family.</text>
</comment>
<keyword evidence="7 8" id="KW-0501">Molybdenum cofactor biosynthesis</keyword>
<reference evidence="10" key="1">
    <citation type="journal article" date="2020" name="mSystems">
        <title>Genome- and Community-Level Interaction Insights into Carbon Utilization and Element Cycling Functions of Hydrothermarchaeota in Hydrothermal Sediment.</title>
        <authorList>
            <person name="Zhou Z."/>
            <person name="Liu Y."/>
            <person name="Xu W."/>
            <person name="Pan J."/>
            <person name="Luo Z.H."/>
            <person name="Li M."/>
        </authorList>
    </citation>
    <scope>NUCLEOTIDE SEQUENCE [LARGE SCALE GENOMIC DNA]</scope>
    <source>
        <strain evidence="10">HyVt-513</strain>
    </source>
</reference>
<keyword evidence="5 8" id="KW-0460">Magnesium</keyword>
<name>A0A7V2WLX1_9BACT</name>
<organism evidence="10">
    <name type="scientific">Nitratifractor salsuginis</name>
    <dbReference type="NCBI Taxonomy" id="269261"/>
    <lineage>
        <taxon>Bacteria</taxon>
        <taxon>Pseudomonadati</taxon>
        <taxon>Campylobacterota</taxon>
        <taxon>Epsilonproteobacteria</taxon>
        <taxon>Campylobacterales</taxon>
        <taxon>Sulfurovaceae</taxon>
        <taxon>Nitratifractor</taxon>
    </lineage>
</organism>
<dbReference type="GO" id="GO:0005525">
    <property type="term" value="F:GTP binding"/>
    <property type="evidence" value="ECO:0007669"/>
    <property type="project" value="UniProtKB-UniRule"/>
</dbReference>
<dbReference type="Proteomes" id="UP000885722">
    <property type="component" value="Unassembled WGS sequence"/>
</dbReference>
<dbReference type="EC" id="2.7.7.77" evidence="8"/>
<evidence type="ECO:0000256" key="7">
    <source>
        <dbReference type="ARBA" id="ARBA00023150"/>
    </source>
</evidence>
<dbReference type="GO" id="GO:0046872">
    <property type="term" value="F:metal ion binding"/>
    <property type="evidence" value="ECO:0007669"/>
    <property type="project" value="UniProtKB-KW"/>
</dbReference>